<evidence type="ECO:0000256" key="2">
    <source>
        <dbReference type="ARBA" id="ARBA00022512"/>
    </source>
</evidence>
<keyword evidence="5 10" id="KW-0732">Signal</keyword>
<evidence type="ECO:0000256" key="6">
    <source>
        <dbReference type="ARBA" id="ARBA00022801"/>
    </source>
</evidence>
<feature type="active site" description="Charge relay system" evidence="8">
    <location>
        <position position="286"/>
    </location>
</feature>
<dbReference type="PROSITE" id="PS00137">
    <property type="entry name" value="SUBTILASE_HIS"/>
    <property type="match status" value="1"/>
</dbReference>
<dbReference type="SUPFAM" id="SSF52025">
    <property type="entry name" value="PA domain"/>
    <property type="match status" value="1"/>
</dbReference>
<evidence type="ECO:0000256" key="5">
    <source>
        <dbReference type="ARBA" id="ARBA00022729"/>
    </source>
</evidence>
<dbReference type="Pfam" id="PF00404">
    <property type="entry name" value="Dockerin_1"/>
    <property type="match status" value="1"/>
</dbReference>
<organism evidence="12 13">
    <name type="scientific">Fictibacillus barbaricus</name>
    <dbReference type="NCBI Taxonomy" id="182136"/>
    <lineage>
        <taxon>Bacteria</taxon>
        <taxon>Bacillati</taxon>
        <taxon>Bacillota</taxon>
        <taxon>Bacilli</taxon>
        <taxon>Bacillales</taxon>
        <taxon>Fictibacillaceae</taxon>
        <taxon>Fictibacillus</taxon>
    </lineage>
</organism>
<dbReference type="CDD" id="cd07474">
    <property type="entry name" value="Peptidases_S8_subtilisin_Vpr-like"/>
    <property type="match status" value="1"/>
</dbReference>
<dbReference type="InterPro" id="IPR016134">
    <property type="entry name" value="Dockerin_dom"/>
</dbReference>
<dbReference type="InterPro" id="IPR023828">
    <property type="entry name" value="Peptidase_S8_Ser-AS"/>
</dbReference>
<keyword evidence="13" id="KW-1185">Reference proteome</keyword>
<dbReference type="InterPro" id="IPR015500">
    <property type="entry name" value="Peptidase_S8_subtilisin-rel"/>
</dbReference>
<dbReference type="Pfam" id="PF02225">
    <property type="entry name" value="PA"/>
    <property type="match status" value="1"/>
</dbReference>
<evidence type="ECO:0000256" key="1">
    <source>
        <dbReference type="ARBA" id="ARBA00011073"/>
    </source>
</evidence>
<evidence type="ECO:0000256" key="3">
    <source>
        <dbReference type="ARBA" id="ARBA00022525"/>
    </source>
</evidence>
<dbReference type="CDD" id="cd14254">
    <property type="entry name" value="Dockerin_II"/>
    <property type="match status" value="1"/>
</dbReference>
<proteinExistence type="inferred from homology"/>
<dbReference type="InterPro" id="IPR010259">
    <property type="entry name" value="S8pro/Inhibitor_I9"/>
</dbReference>
<dbReference type="Proteomes" id="UP001319060">
    <property type="component" value="Unassembled WGS sequence"/>
</dbReference>
<dbReference type="InterPro" id="IPR036852">
    <property type="entry name" value="Peptidase_S8/S53_dom_sf"/>
</dbReference>
<feature type="domain" description="Dockerin" evidence="11">
    <location>
        <begin position="1304"/>
        <end position="1367"/>
    </location>
</feature>
<dbReference type="InterPro" id="IPR036439">
    <property type="entry name" value="Dockerin_dom_sf"/>
</dbReference>
<accession>A0ABS2Z950</accession>
<dbReference type="SUPFAM" id="SSF52743">
    <property type="entry name" value="Subtilisin-like"/>
    <property type="match status" value="1"/>
</dbReference>
<keyword evidence="6 8" id="KW-0378">Hydrolase</keyword>
<dbReference type="Pfam" id="PF05922">
    <property type="entry name" value="Inhibitor_I9"/>
    <property type="match status" value="1"/>
</dbReference>
<evidence type="ECO:0000256" key="9">
    <source>
        <dbReference type="RuleBase" id="RU003355"/>
    </source>
</evidence>
<dbReference type="InterPro" id="IPR050131">
    <property type="entry name" value="Peptidase_S8_subtilisin-like"/>
</dbReference>
<dbReference type="PANTHER" id="PTHR43806:SF65">
    <property type="entry name" value="SERINE PROTEASE APRX"/>
    <property type="match status" value="1"/>
</dbReference>
<name>A0ABS2Z950_9BACL</name>
<sequence>MTKQKMSNTRKRFAVMCLSSSIVLSQFTGLLSNPYSSKVAHAQSKVTTEKILANLTYEQRTAFMELQTTQVTGLHLSPKVNLKSTDEISVIVEFKQRPHKIAVIEAAIEGKSLSVTEAKNQVDVSHDTFKKDLEVILASKEAKDASSYKVKRSYKNAFNGVAMKLPANQVQSLLQSKAVKAIYSDLKVQVEPPVEVKNSDASQMGLGMADERSHLQIDKLHEEGFTGKGVKVGVIDTGIDYNHPDLKGAFKGGYDFVDNDADPMETTYEDWVKAGKPYNSSYMTTHGTHVSGTIAGQGKNNNNYATTGVAPDAELYAYRVLGPYGSGEFSSVMAGMEKAMEDGMDVINMSLGVNQNDPMNPVSMALNNTVLSGITAVVSAGNSGSGMYTLGYPGAAALALTVGASNVPRTIPQYHGSLAAGEKTVTVDLRLLAFGFGDDITKFKGQTLPVVYTGIGSEKDFENKNVEGKIALIVHGDIALQSKIVNAKQNGAAAVLIYNIDQDEGHIPYYLAEGRDYIPAYSLTYADGIALKQHVEAGHTNFTFGEMTELKTQGDILADFSSRGPSSTNIDIKPEVTAPGVAVLSTIASDVINGNQGDNYQYAYHRLSGTSMAAPHVAGTAALLLQANPNLQPEEVKSILMNTADPLSKPYSVFEVGAGRVDPYEAIHSDVVISVKDSTPLIENGKEKRINEKTGSISFGYHLYSGKDIADSRTVILTNNGNTAKTFDVKVHFQSDLRGSKDAAKNGVKVQTDTTIELKGNDQKKANVSLYLPKNAELGIYEGYVVYTNKDNPSETYQVPFGFSYEEAGFNYFKFEQHAMTSTIYPEPSNFKRMATGYRLSLKSHVKRIDFMIIDPETNEYIGSLNAIDGKNIEPNKDLSLGTMGFYHPFIGNQKKPSSSDINDLISSLANRLDTIKPGKYKIKAIATNDNGETFSSNEEVLFIDNTAPEFKLDLPNGVYEYEAGQKSVSFSGSIYDNIINDMKAAGLDVSQANNKVWYLYNNAFHHPADSVMVSLNQDGTFSGSIPMDESIPILPVNFNAQSISDAGDYPKMLSTYFVKKGTQYVSAKPNKEEQKMGESVTYTLTMHNANMLKNQTLTFDYLSDHFEIENIAVHQDLQKKAAVELKEEELQGDGTYKKHRIHVTVKDGVQSINGTIPVVDVTFKVKDEQYYDGELNLENLTSSYINTDEETVSIPSVSIESYVIPTFSEVIIAGLEQGLPLDVDYTKAGVTASVTDENNKQYKGIVVNNGGYLYVKFPKLPVTSKELMYHIHVPGEFDISYPFTVFKQDGETIRGESDVQFFGLIYAGDVNDDQVIDIKDAIYMKQHWGTNTRSADINYDGVVDMNDFAFIENNFLLVNDTATNPPNPQERFKGQTLESIKKELEGN</sequence>
<dbReference type="RefSeq" id="WP_188404287.1">
    <property type="nucleotide sequence ID" value="NZ_BMCE01000004.1"/>
</dbReference>
<dbReference type="Gene3D" id="1.10.1330.10">
    <property type="entry name" value="Dockerin domain"/>
    <property type="match status" value="1"/>
</dbReference>
<evidence type="ECO:0000256" key="10">
    <source>
        <dbReference type="SAM" id="SignalP"/>
    </source>
</evidence>
<keyword evidence="3" id="KW-0964">Secreted</keyword>
<dbReference type="PROSITE" id="PS51766">
    <property type="entry name" value="DOCKERIN"/>
    <property type="match status" value="1"/>
</dbReference>
<dbReference type="PANTHER" id="PTHR43806">
    <property type="entry name" value="PEPTIDASE S8"/>
    <property type="match status" value="1"/>
</dbReference>
<keyword evidence="4 8" id="KW-0645">Protease</keyword>
<comment type="similarity">
    <text evidence="1 8 9">Belongs to the peptidase S8 family.</text>
</comment>
<dbReference type="InterPro" id="IPR003137">
    <property type="entry name" value="PA_domain"/>
</dbReference>
<dbReference type="InterPro" id="IPR000209">
    <property type="entry name" value="Peptidase_S8/S53_dom"/>
</dbReference>
<feature type="active site" description="Charge relay system" evidence="8">
    <location>
        <position position="611"/>
    </location>
</feature>
<dbReference type="Gene3D" id="3.50.30.30">
    <property type="match status" value="1"/>
</dbReference>
<dbReference type="InterPro" id="IPR022398">
    <property type="entry name" value="Peptidase_S8_His-AS"/>
</dbReference>
<feature type="signal peptide" evidence="10">
    <location>
        <begin position="1"/>
        <end position="25"/>
    </location>
</feature>
<dbReference type="PROSITE" id="PS51892">
    <property type="entry name" value="SUBTILASE"/>
    <property type="match status" value="1"/>
</dbReference>
<comment type="caution">
    <text evidence="12">The sequence shown here is derived from an EMBL/GenBank/DDBJ whole genome shotgun (WGS) entry which is preliminary data.</text>
</comment>
<evidence type="ECO:0000259" key="11">
    <source>
        <dbReference type="PROSITE" id="PS51766"/>
    </source>
</evidence>
<evidence type="ECO:0000256" key="7">
    <source>
        <dbReference type="ARBA" id="ARBA00022825"/>
    </source>
</evidence>
<evidence type="ECO:0000313" key="13">
    <source>
        <dbReference type="Proteomes" id="UP001319060"/>
    </source>
</evidence>
<feature type="active site" description="Charge relay system" evidence="8">
    <location>
        <position position="236"/>
    </location>
</feature>
<dbReference type="Gene3D" id="3.40.50.200">
    <property type="entry name" value="Peptidase S8/S53 domain"/>
    <property type="match status" value="1"/>
</dbReference>
<feature type="chain" id="PRO_5045402370" evidence="10">
    <location>
        <begin position="26"/>
        <end position="1388"/>
    </location>
</feature>
<dbReference type="InterPro" id="IPR034213">
    <property type="entry name" value="S8_Vpr-like"/>
</dbReference>
<dbReference type="Pfam" id="PF00082">
    <property type="entry name" value="Peptidase_S8"/>
    <property type="match status" value="1"/>
</dbReference>
<keyword evidence="7 8" id="KW-0720">Serine protease</keyword>
<dbReference type="CDD" id="cd02133">
    <property type="entry name" value="PA_C5a_like"/>
    <property type="match status" value="1"/>
</dbReference>
<dbReference type="InterPro" id="IPR023827">
    <property type="entry name" value="Peptidase_S8_Asp-AS"/>
</dbReference>
<dbReference type="InterPro" id="IPR046450">
    <property type="entry name" value="PA_dom_sf"/>
</dbReference>
<dbReference type="PROSITE" id="PS00138">
    <property type="entry name" value="SUBTILASE_SER"/>
    <property type="match status" value="1"/>
</dbReference>
<evidence type="ECO:0000256" key="4">
    <source>
        <dbReference type="ARBA" id="ARBA00022670"/>
    </source>
</evidence>
<dbReference type="InterPro" id="IPR002105">
    <property type="entry name" value="Dockerin_1_rpt"/>
</dbReference>
<dbReference type="SUPFAM" id="SSF63446">
    <property type="entry name" value="Type I dockerin domain"/>
    <property type="match status" value="1"/>
</dbReference>
<evidence type="ECO:0000313" key="12">
    <source>
        <dbReference type="EMBL" id="MBN3544122.1"/>
    </source>
</evidence>
<dbReference type="EMBL" id="JAFHKS010000040">
    <property type="protein sequence ID" value="MBN3544122.1"/>
    <property type="molecule type" value="Genomic_DNA"/>
</dbReference>
<dbReference type="PROSITE" id="PS00136">
    <property type="entry name" value="SUBTILASE_ASP"/>
    <property type="match status" value="1"/>
</dbReference>
<gene>
    <name evidence="12" type="ORF">JYA64_02305</name>
</gene>
<protein>
    <submittedName>
        <fullName evidence="12">S8 family serine peptidase</fullName>
    </submittedName>
</protein>
<dbReference type="PRINTS" id="PR00723">
    <property type="entry name" value="SUBTILISIN"/>
</dbReference>
<keyword evidence="2" id="KW-0134">Cell wall</keyword>
<reference evidence="12 13" key="1">
    <citation type="submission" date="2021-01" db="EMBL/GenBank/DDBJ databases">
        <title>Genome Sequencing of Type Strains.</title>
        <authorList>
            <person name="Lemaire J.F."/>
            <person name="Inderbitzin P."/>
            <person name="Collins S.B."/>
            <person name="Wespe N."/>
            <person name="Knight-Connoni V."/>
        </authorList>
    </citation>
    <scope>NUCLEOTIDE SEQUENCE [LARGE SCALE GENOMIC DNA]</scope>
    <source>
        <strain evidence="12 13">DSM 14730</strain>
    </source>
</reference>
<evidence type="ECO:0000256" key="8">
    <source>
        <dbReference type="PROSITE-ProRule" id="PRU01240"/>
    </source>
</evidence>